<sequence>MVSALAEGGIEHAIDLAWERNFSLLAEYKERAGDCDVPFSDETLGTWVAGQRRLYERLRRRDGDRGAGGDRRPAANDKLYSERFKRLSGLGFDFTTPMWDVRLRELIEFKVANGHCSPPITCPKLGIWAVNQRFNIKNMPRERIAALDSLGFVWNHNRRNRGNDKWDRRYEELDTATYRQRTATPPWAPGWREEYKKLKAKKASQLDQSRIDRLNEIGFQWSIQNWTKTSWDDRYQALVEFKEKHGHVNIPRNHPVFGSWPAYQKAQYKMFKGGKKSKLTDDKVEKLIRIGFLDTNEKPSPGTVDGDDGNSGGRKV</sequence>
<comment type="caution">
    <text evidence="3">The sequence shown here is derived from an EMBL/GenBank/DDBJ whole genome shotgun (WGS) entry which is preliminary data.</text>
</comment>
<dbReference type="Pfam" id="PF03457">
    <property type="entry name" value="HA"/>
    <property type="match status" value="3"/>
</dbReference>
<protein>
    <recommendedName>
        <fullName evidence="2">Helicase-associated domain-containing protein</fullName>
    </recommendedName>
</protein>
<organism evidence="3 4">
    <name type="scientific">Stephanodiscus triporus</name>
    <dbReference type="NCBI Taxonomy" id="2934178"/>
    <lineage>
        <taxon>Eukaryota</taxon>
        <taxon>Sar</taxon>
        <taxon>Stramenopiles</taxon>
        <taxon>Ochrophyta</taxon>
        <taxon>Bacillariophyta</taxon>
        <taxon>Coscinodiscophyceae</taxon>
        <taxon>Thalassiosirophycidae</taxon>
        <taxon>Stephanodiscales</taxon>
        <taxon>Stephanodiscaceae</taxon>
        <taxon>Stephanodiscus</taxon>
    </lineage>
</organism>
<dbReference type="Gene3D" id="6.10.140.530">
    <property type="match status" value="3"/>
</dbReference>
<dbReference type="InterPro" id="IPR005114">
    <property type="entry name" value="Helicase_assoc"/>
</dbReference>
<evidence type="ECO:0000256" key="1">
    <source>
        <dbReference type="SAM" id="MobiDB-lite"/>
    </source>
</evidence>
<feature type="domain" description="Helicase-associated" evidence="2">
    <location>
        <begin position="15"/>
        <end position="92"/>
    </location>
</feature>
<gene>
    <name evidence="3" type="ORF">ACHAW5_008289</name>
</gene>
<evidence type="ECO:0000313" key="3">
    <source>
        <dbReference type="EMBL" id="KAL3785275.1"/>
    </source>
</evidence>
<dbReference type="Proteomes" id="UP001530315">
    <property type="component" value="Unassembled WGS sequence"/>
</dbReference>
<name>A0ABD3PAT2_9STRA</name>
<dbReference type="PANTHER" id="PTHR33418:SF1">
    <property type="entry name" value="HELICASE-ASSOCIATED DOMAIN-CONTAINING PROTEIN"/>
    <property type="match status" value="1"/>
</dbReference>
<feature type="domain" description="Helicase-associated" evidence="2">
    <location>
        <begin position="229"/>
        <end position="292"/>
    </location>
</feature>
<feature type="region of interest" description="Disordered" evidence="1">
    <location>
        <begin position="294"/>
        <end position="316"/>
    </location>
</feature>
<accession>A0ABD3PAT2</accession>
<dbReference type="EMBL" id="JALLAZ020000896">
    <property type="protein sequence ID" value="KAL3785275.1"/>
    <property type="molecule type" value="Genomic_DNA"/>
</dbReference>
<evidence type="ECO:0000259" key="2">
    <source>
        <dbReference type="Pfam" id="PF03457"/>
    </source>
</evidence>
<keyword evidence="4" id="KW-1185">Reference proteome</keyword>
<feature type="domain" description="Helicase-associated" evidence="2">
    <location>
        <begin position="99"/>
        <end position="152"/>
    </location>
</feature>
<proteinExistence type="predicted"/>
<reference evidence="3 4" key="1">
    <citation type="submission" date="2024-10" db="EMBL/GenBank/DDBJ databases">
        <title>Updated reference genomes for cyclostephanoid diatoms.</title>
        <authorList>
            <person name="Roberts W.R."/>
            <person name="Alverson A.J."/>
        </authorList>
    </citation>
    <scope>NUCLEOTIDE SEQUENCE [LARGE SCALE GENOMIC DNA]</scope>
    <source>
        <strain evidence="3 4">AJA276-08</strain>
    </source>
</reference>
<evidence type="ECO:0000313" key="4">
    <source>
        <dbReference type="Proteomes" id="UP001530315"/>
    </source>
</evidence>
<dbReference type="PANTHER" id="PTHR33418">
    <property type="entry name" value="HELICASE-ASSOCIATED"/>
    <property type="match status" value="1"/>
</dbReference>
<dbReference type="AlphaFoldDB" id="A0ABD3PAT2"/>